<dbReference type="InterPro" id="IPR011761">
    <property type="entry name" value="ATP-grasp"/>
</dbReference>
<keyword evidence="1" id="KW-0547">Nucleotide-binding</keyword>
<accession>A0ABV8K660</accession>
<gene>
    <name evidence="3" type="ORF">ACFOZ8_17530</name>
</gene>
<sequence>MYDGPCATVAAGTFDAEGFWRDPNASQLPFVPDKERAFIASAMDELLFPLCGEGGTLLTRFGFHEAQHDYLRRLGFRFETNHAPLAPNVYRGDASPNLFELALTEEAAPVVERLLANGSDLSAYAVIPHCDRFAQRHGLRTAMPDYEIVRHVNSKIYSNALYERLGLQTPGTVAYGAEQLASIGERMLDNGPFLIKDPYGVSGKGNMLITTAPLLRRVVKHVSSQERQGRVTCLLLEPFLQKEQDFSCQFAIGADGEWTLVSVQLMRNDGLAYLGSVTADRAFLDRMESIGYFDLMERTGRELSKDGYYGSVCIDSMLLASGELVPIVEVNARQSMGFINAALDRHLAAMGLQGGLTFLSVGYERELDYAGWLAELDEAALLFMPGRECGILPISANALSLASRIVGEAEPESTGRLFKGRCYVSVAARDHEERARLLARFREHLLARRFAIYN</sequence>
<dbReference type="RefSeq" id="WP_377720063.1">
    <property type="nucleotide sequence ID" value="NZ_JBHSAM010000028.1"/>
</dbReference>
<dbReference type="SUPFAM" id="SSF56059">
    <property type="entry name" value="Glutathione synthetase ATP-binding domain-like"/>
    <property type="match status" value="1"/>
</dbReference>
<evidence type="ECO:0000313" key="4">
    <source>
        <dbReference type="Proteomes" id="UP001595715"/>
    </source>
</evidence>
<keyword evidence="4" id="KW-1185">Reference proteome</keyword>
<dbReference type="EMBL" id="JBHSAM010000028">
    <property type="protein sequence ID" value="MFC4101447.1"/>
    <property type="molecule type" value="Genomic_DNA"/>
</dbReference>
<proteinExistence type="predicted"/>
<protein>
    <recommendedName>
        <fullName evidence="2">ATP-grasp domain-containing protein</fullName>
    </recommendedName>
</protein>
<organism evidence="3 4">
    <name type="scientific">Paenibacillus xanthanilyticus</name>
    <dbReference type="NCBI Taxonomy" id="1783531"/>
    <lineage>
        <taxon>Bacteria</taxon>
        <taxon>Bacillati</taxon>
        <taxon>Bacillota</taxon>
        <taxon>Bacilli</taxon>
        <taxon>Bacillales</taxon>
        <taxon>Paenibacillaceae</taxon>
        <taxon>Paenibacillus</taxon>
    </lineage>
</organism>
<dbReference type="PROSITE" id="PS50975">
    <property type="entry name" value="ATP_GRASP"/>
    <property type="match status" value="1"/>
</dbReference>
<evidence type="ECO:0000313" key="3">
    <source>
        <dbReference type="EMBL" id="MFC4101447.1"/>
    </source>
</evidence>
<evidence type="ECO:0000259" key="2">
    <source>
        <dbReference type="PROSITE" id="PS50975"/>
    </source>
</evidence>
<name>A0ABV8K660_9BACL</name>
<dbReference type="Proteomes" id="UP001595715">
    <property type="component" value="Unassembled WGS sequence"/>
</dbReference>
<evidence type="ECO:0000256" key="1">
    <source>
        <dbReference type="PROSITE-ProRule" id="PRU00409"/>
    </source>
</evidence>
<reference evidence="4" key="1">
    <citation type="journal article" date="2019" name="Int. J. Syst. Evol. Microbiol.">
        <title>The Global Catalogue of Microorganisms (GCM) 10K type strain sequencing project: providing services to taxonomists for standard genome sequencing and annotation.</title>
        <authorList>
            <consortium name="The Broad Institute Genomics Platform"/>
            <consortium name="The Broad Institute Genome Sequencing Center for Infectious Disease"/>
            <person name="Wu L."/>
            <person name="Ma J."/>
        </authorList>
    </citation>
    <scope>NUCLEOTIDE SEQUENCE [LARGE SCALE GENOMIC DNA]</scope>
    <source>
        <strain evidence="4">IBRC-M 10987</strain>
    </source>
</reference>
<feature type="domain" description="ATP-grasp" evidence="2">
    <location>
        <begin position="159"/>
        <end position="363"/>
    </location>
</feature>
<keyword evidence="1" id="KW-0067">ATP-binding</keyword>
<comment type="caution">
    <text evidence="3">The sequence shown here is derived from an EMBL/GenBank/DDBJ whole genome shotgun (WGS) entry which is preliminary data.</text>
</comment>